<reference evidence="2" key="1">
    <citation type="journal article" date="2014" name="Int. J. Syst. Evol. Microbiol.">
        <title>Complete genome sequence of Corynebacterium casei LMG S-19264T (=DSM 44701T), isolated from a smear-ripened cheese.</title>
        <authorList>
            <consortium name="US DOE Joint Genome Institute (JGI-PGF)"/>
            <person name="Walter F."/>
            <person name="Albersmeier A."/>
            <person name="Kalinowski J."/>
            <person name="Ruckert C."/>
        </authorList>
    </citation>
    <scope>NUCLEOTIDE SEQUENCE</scope>
    <source>
        <strain evidence="2">CGMCC 4.5737</strain>
    </source>
</reference>
<organism evidence="2 3">
    <name type="scientific">Longimycelium tulufanense</name>
    <dbReference type="NCBI Taxonomy" id="907463"/>
    <lineage>
        <taxon>Bacteria</taxon>
        <taxon>Bacillati</taxon>
        <taxon>Actinomycetota</taxon>
        <taxon>Actinomycetes</taxon>
        <taxon>Pseudonocardiales</taxon>
        <taxon>Pseudonocardiaceae</taxon>
        <taxon>Longimycelium</taxon>
    </lineage>
</organism>
<proteinExistence type="predicted"/>
<dbReference type="Proteomes" id="UP000637578">
    <property type="component" value="Unassembled WGS sequence"/>
</dbReference>
<sequence>MRRKTYVAALGLPLAALLTGAGFMVPSAFAATAGSGTDTGTSPSAGDDVVVVDCAHQLQVKPDTISLACGDGNDQLVGLDWSGWNADEATATGREVINTCDPSCADGSWQSYPVTVRLVDSKPFADRPERYFTRVIVDGPNGHHEHKLAE</sequence>
<dbReference type="EMBL" id="BMMK01000030">
    <property type="protein sequence ID" value="GGM73294.1"/>
    <property type="molecule type" value="Genomic_DNA"/>
</dbReference>
<keyword evidence="3" id="KW-1185">Reference proteome</keyword>
<accession>A0A8J3CIB2</accession>
<evidence type="ECO:0000313" key="2">
    <source>
        <dbReference type="EMBL" id="GGM73294.1"/>
    </source>
</evidence>
<dbReference type="AlphaFoldDB" id="A0A8J3CIB2"/>
<evidence type="ECO:0000313" key="3">
    <source>
        <dbReference type="Proteomes" id="UP000637578"/>
    </source>
</evidence>
<keyword evidence="1" id="KW-0732">Signal</keyword>
<dbReference type="RefSeq" id="WP_189060858.1">
    <property type="nucleotide sequence ID" value="NZ_BMMK01000030.1"/>
</dbReference>
<evidence type="ECO:0000256" key="1">
    <source>
        <dbReference type="SAM" id="SignalP"/>
    </source>
</evidence>
<feature type="chain" id="PRO_5035252001" description="Secreted protein" evidence="1">
    <location>
        <begin position="31"/>
        <end position="150"/>
    </location>
</feature>
<reference evidence="2" key="2">
    <citation type="submission" date="2020-09" db="EMBL/GenBank/DDBJ databases">
        <authorList>
            <person name="Sun Q."/>
            <person name="Zhou Y."/>
        </authorList>
    </citation>
    <scope>NUCLEOTIDE SEQUENCE</scope>
    <source>
        <strain evidence="2">CGMCC 4.5737</strain>
    </source>
</reference>
<name>A0A8J3CIB2_9PSEU</name>
<feature type="signal peptide" evidence="1">
    <location>
        <begin position="1"/>
        <end position="30"/>
    </location>
</feature>
<evidence type="ECO:0008006" key="4">
    <source>
        <dbReference type="Google" id="ProtNLM"/>
    </source>
</evidence>
<gene>
    <name evidence="2" type="ORF">GCM10012275_49870</name>
</gene>
<comment type="caution">
    <text evidence="2">The sequence shown here is derived from an EMBL/GenBank/DDBJ whole genome shotgun (WGS) entry which is preliminary data.</text>
</comment>
<protein>
    <recommendedName>
        <fullName evidence="4">Secreted protein</fullName>
    </recommendedName>
</protein>